<dbReference type="EMBL" id="POAF01000004">
    <property type="protein sequence ID" value="RBM01141.1"/>
    <property type="molecule type" value="Genomic_DNA"/>
</dbReference>
<evidence type="ECO:0000313" key="2">
    <source>
        <dbReference type="Proteomes" id="UP000252167"/>
    </source>
</evidence>
<sequence>MPIFPERSRFEIGNPGGVGEAAARGGLQSRVLLRGCWQLASPCGGIQQVGRIAFEVPCCAAEAPGLRDVRKLGR</sequence>
<gene>
    <name evidence="1" type="ORF">C1H84_10185</name>
</gene>
<keyword evidence="2" id="KW-1185">Reference proteome</keyword>
<comment type="caution">
    <text evidence="1">The sequence shown here is derived from an EMBL/GenBank/DDBJ whole genome shotgun (WGS) entry which is preliminary data.</text>
</comment>
<accession>A0A365YEM6</accession>
<organism evidence="1 2">
    <name type="scientific">Glutamicibacter soli</name>
    <dbReference type="NCBI Taxonomy" id="453836"/>
    <lineage>
        <taxon>Bacteria</taxon>
        <taxon>Bacillati</taxon>
        <taxon>Actinomycetota</taxon>
        <taxon>Actinomycetes</taxon>
        <taxon>Micrococcales</taxon>
        <taxon>Micrococcaceae</taxon>
        <taxon>Glutamicibacter</taxon>
    </lineage>
</organism>
<dbReference type="AlphaFoldDB" id="A0A365YEM6"/>
<dbReference type="Proteomes" id="UP000252167">
    <property type="component" value="Unassembled WGS sequence"/>
</dbReference>
<reference evidence="1 2" key="1">
    <citation type="submission" date="2018-01" db="EMBL/GenBank/DDBJ databases">
        <title>Glutamicibacter soli strain NHPC-3 Whole genome sequence and assembly.</title>
        <authorList>
            <person name="Choudhury P."/>
            <person name="Gupta D."/>
            <person name="Sengupta K."/>
            <person name="Jawed A."/>
            <person name="Sultana N."/>
            <person name="Saha P."/>
        </authorList>
    </citation>
    <scope>NUCLEOTIDE SEQUENCE [LARGE SCALE GENOMIC DNA]</scope>
    <source>
        <strain evidence="1 2">NHPC-3</strain>
    </source>
</reference>
<proteinExistence type="predicted"/>
<protein>
    <submittedName>
        <fullName evidence="1">Uncharacterized protein</fullName>
    </submittedName>
</protein>
<name>A0A365YEM6_9MICC</name>
<evidence type="ECO:0000313" key="1">
    <source>
        <dbReference type="EMBL" id="RBM01141.1"/>
    </source>
</evidence>